<dbReference type="InterPro" id="IPR036921">
    <property type="entry name" value="PurM-like_N_sf"/>
</dbReference>
<dbReference type="GO" id="GO:0009228">
    <property type="term" value="P:thiamine biosynthetic process"/>
    <property type="evidence" value="ECO:0007669"/>
    <property type="project" value="UniProtKB-KW"/>
</dbReference>
<feature type="binding site" evidence="2">
    <location>
        <position position="207"/>
    </location>
    <ligand>
        <name>Mg(2+)</name>
        <dbReference type="ChEBI" id="CHEBI:18420"/>
        <label>5</label>
    </ligand>
</feature>
<evidence type="ECO:0000259" key="4">
    <source>
        <dbReference type="Pfam" id="PF02769"/>
    </source>
</evidence>
<evidence type="ECO:0000256" key="2">
    <source>
        <dbReference type="HAMAP-Rule" id="MF_02128"/>
    </source>
</evidence>
<dbReference type="InterPro" id="IPR006283">
    <property type="entry name" value="ThiL-like"/>
</dbReference>
<gene>
    <name evidence="2" type="primary">thiL</name>
    <name evidence="5" type="ORF">SAMN06295912_11168</name>
</gene>
<dbReference type="GO" id="GO:0009229">
    <property type="term" value="P:thiamine diphosphate biosynthetic process"/>
    <property type="evidence" value="ECO:0007669"/>
    <property type="project" value="UniProtKB-UniRule"/>
</dbReference>
<feature type="binding site" evidence="2">
    <location>
        <position position="115"/>
    </location>
    <ligand>
        <name>Mg(2+)</name>
        <dbReference type="ChEBI" id="CHEBI:18420"/>
        <label>1</label>
    </ligand>
</feature>
<dbReference type="CDD" id="cd02194">
    <property type="entry name" value="ThiL"/>
    <property type="match status" value="1"/>
</dbReference>
<dbReference type="RefSeq" id="WP_089219811.1">
    <property type="nucleotide sequence ID" value="NZ_FZOS01000011.1"/>
</dbReference>
<feature type="binding site" evidence="2">
    <location>
        <position position="41"/>
    </location>
    <ligand>
        <name>Mg(2+)</name>
        <dbReference type="ChEBI" id="CHEBI:18420"/>
        <label>1</label>
    </ligand>
</feature>
<feature type="binding site" evidence="2">
    <location>
        <position position="26"/>
    </location>
    <ligand>
        <name>Mg(2+)</name>
        <dbReference type="ChEBI" id="CHEBI:18420"/>
        <label>4</label>
    </ligand>
</feature>
<dbReference type="HAMAP" id="MF_02128">
    <property type="entry name" value="TMP_kinase"/>
    <property type="match status" value="1"/>
</dbReference>
<keyword evidence="1 2" id="KW-0784">Thiamine biosynthesis</keyword>
<comment type="catalytic activity">
    <reaction evidence="2">
        <text>thiamine phosphate + ATP = thiamine diphosphate + ADP</text>
        <dbReference type="Rhea" id="RHEA:15913"/>
        <dbReference type="ChEBI" id="CHEBI:30616"/>
        <dbReference type="ChEBI" id="CHEBI:37575"/>
        <dbReference type="ChEBI" id="CHEBI:58937"/>
        <dbReference type="ChEBI" id="CHEBI:456216"/>
        <dbReference type="EC" id="2.7.4.16"/>
    </reaction>
</comment>
<proteinExistence type="inferred from homology"/>
<comment type="pathway">
    <text evidence="2">Cofactor biosynthesis; thiamine diphosphate biosynthesis; thiamine diphosphate from thiamine phosphate: step 1/1.</text>
</comment>
<dbReference type="PANTHER" id="PTHR30270:SF0">
    <property type="entry name" value="THIAMINE-MONOPHOSPHATE KINASE"/>
    <property type="match status" value="1"/>
</dbReference>
<comment type="similarity">
    <text evidence="2">Belongs to the thiamine-monophosphate kinase family.</text>
</comment>
<evidence type="ECO:0000259" key="3">
    <source>
        <dbReference type="Pfam" id="PF00586"/>
    </source>
</evidence>
<dbReference type="InterPro" id="IPR016188">
    <property type="entry name" value="PurM-like_N"/>
</dbReference>
<dbReference type="GO" id="GO:0009030">
    <property type="term" value="F:thiamine-phosphate kinase activity"/>
    <property type="evidence" value="ECO:0007669"/>
    <property type="project" value="UniProtKB-UniRule"/>
</dbReference>
<keyword evidence="2" id="KW-0067">ATP-binding</keyword>
<feature type="binding site" evidence="2">
    <location>
        <position position="256"/>
    </location>
    <ligand>
        <name>substrate</name>
    </ligand>
</feature>
<feature type="binding site" evidence="2">
    <location>
        <position position="206"/>
    </location>
    <ligand>
        <name>ATP</name>
        <dbReference type="ChEBI" id="CHEBI:30616"/>
    </ligand>
</feature>
<feature type="binding site" evidence="2">
    <location>
        <position position="143"/>
    </location>
    <ligand>
        <name>ATP</name>
        <dbReference type="ChEBI" id="CHEBI:30616"/>
    </ligand>
</feature>
<dbReference type="NCBIfam" id="TIGR01379">
    <property type="entry name" value="thiL"/>
    <property type="match status" value="1"/>
</dbReference>
<feature type="binding site" evidence="2">
    <location>
        <position position="69"/>
    </location>
    <ligand>
        <name>Mg(2+)</name>
        <dbReference type="ChEBI" id="CHEBI:18420"/>
        <label>2</label>
    </ligand>
</feature>
<dbReference type="Pfam" id="PF02769">
    <property type="entry name" value="AIRS_C"/>
    <property type="match status" value="1"/>
</dbReference>
<feature type="binding site" evidence="2">
    <location>
        <position position="312"/>
    </location>
    <ligand>
        <name>substrate</name>
    </ligand>
</feature>
<feature type="binding site" evidence="2">
    <location>
        <position position="39"/>
    </location>
    <ligand>
        <name>Mg(2+)</name>
        <dbReference type="ChEBI" id="CHEBI:18420"/>
        <label>4</label>
    </ligand>
</feature>
<name>A0A239G6Z3_9SPHN</name>
<evidence type="ECO:0000256" key="1">
    <source>
        <dbReference type="ARBA" id="ARBA00022977"/>
    </source>
</evidence>
<comment type="caution">
    <text evidence="2">Lacks conserved residue(s) required for the propagation of feature annotation.</text>
</comment>
<dbReference type="OrthoDB" id="9802811at2"/>
<sequence length="318" mass="31737">MTRESDFIAALRAIATHPAARGLADDAAVLPLSGDIVLTHDMLVEGVHFLPGDTAQDVAWKLVAVNLSDLAAKGAVPVGLLMGYGFAGGPGWDADFAAGLDHAVRAFAVPLLGGDTVAMPAGAPRTLGLTAIGQAPAGGAPSRAGARAGDDLWATGTIGDAGLGLAIALGDRTGPAALLRRYHRPQPRLAFGQAIATSVAAMADISDGLLIDAGRMATASGLAIAVDLAAIPLSDDLLSIQPDNRPTRIAAATAGDDYELLFAAPPSAEAAIRAIAAEHGLPVARVGAFTAGTGIALRDGATAVALPGRLGFEHGPVA</sequence>
<feature type="binding site" evidence="2">
    <location>
        <position position="204"/>
    </location>
    <ligand>
        <name>Mg(2+)</name>
        <dbReference type="ChEBI" id="CHEBI:18420"/>
        <label>3</label>
    </ligand>
</feature>
<reference evidence="6" key="1">
    <citation type="submission" date="2017-06" db="EMBL/GenBank/DDBJ databases">
        <authorList>
            <person name="Varghese N."/>
            <person name="Submissions S."/>
        </authorList>
    </citation>
    <scope>NUCLEOTIDE SEQUENCE [LARGE SCALE GENOMIC DNA]</scope>
    <source>
        <strain evidence="6">LNB2</strain>
    </source>
</reference>
<dbReference type="UniPathway" id="UPA00060">
    <property type="reaction ID" value="UER00142"/>
</dbReference>
<dbReference type="Proteomes" id="UP000198281">
    <property type="component" value="Unassembled WGS sequence"/>
</dbReference>
<dbReference type="PANTHER" id="PTHR30270">
    <property type="entry name" value="THIAMINE-MONOPHOSPHATE KINASE"/>
    <property type="match status" value="1"/>
</dbReference>
<dbReference type="GO" id="GO:0000287">
    <property type="term" value="F:magnesium ion binding"/>
    <property type="evidence" value="ECO:0007669"/>
    <property type="project" value="UniProtKB-UniRule"/>
</dbReference>
<dbReference type="EC" id="2.7.4.16" evidence="2"/>
<dbReference type="InterPro" id="IPR010918">
    <property type="entry name" value="PurM-like_C_dom"/>
</dbReference>
<dbReference type="SUPFAM" id="SSF55326">
    <property type="entry name" value="PurM N-terminal domain-like"/>
    <property type="match status" value="1"/>
</dbReference>
<organism evidence="5 6">
    <name type="scientific">Edaphosphingomonas laterariae</name>
    <dbReference type="NCBI Taxonomy" id="861865"/>
    <lineage>
        <taxon>Bacteria</taxon>
        <taxon>Pseudomonadati</taxon>
        <taxon>Pseudomonadota</taxon>
        <taxon>Alphaproteobacteria</taxon>
        <taxon>Sphingomonadales</taxon>
        <taxon>Rhizorhabdaceae</taxon>
        <taxon>Edaphosphingomonas</taxon>
    </lineage>
</organism>
<dbReference type="GO" id="GO:0005524">
    <property type="term" value="F:ATP binding"/>
    <property type="evidence" value="ECO:0007669"/>
    <property type="project" value="UniProtKB-UniRule"/>
</dbReference>
<dbReference type="EMBL" id="FZOS01000011">
    <property type="protein sequence ID" value="SNS65106.1"/>
    <property type="molecule type" value="Genomic_DNA"/>
</dbReference>
<keyword evidence="2" id="KW-0460">Magnesium</keyword>
<protein>
    <recommendedName>
        <fullName evidence="2">Thiamine-monophosphate kinase</fullName>
        <shortName evidence="2">TMP kinase</shortName>
        <shortName evidence="2">Thiamine-phosphate kinase</shortName>
        <ecNumber evidence="2">2.7.4.16</ecNumber>
    </recommendedName>
</protein>
<evidence type="ECO:0000313" key="6">
    <source>
        <dbReference type="Proteomes" id="UP000198281"/>
    </source>
</evidence>
<dbReference type="SUPFAM" id="SSF56042">
    <property type="entry name" value="PurM C-terminal domain-like"/>
    <property type="match status" value="1"/>
</dbReference>
<feature type="domain" description="PurM-like N-terminal" evidence="3">
    <location>
        <begin position="25"/>
        <end position="134"/>
    </location>
</feature>
<keyword evidence="2" id="KW-0547">Nucleotide-binding</keyword>
<accession>A0A239G6Z3</accession>
<feature type="binding site" evidence="2">
    <location>
        <position position="69"/>
    </location>
    <ligand>
        <name>Mg(2+)</name>
        <dbReference type="ChEBI" id="CHEBI:18420"/>
        <label>3</label>
    </ligand>
</feature>
<comment type="miscellaneous">
    <text evidence="2">Reaction mechanism of ThiL seems to utilize a direct, inline transfer of the gamma-phosphate of ATP to TMP rather than a phosphorylated enzyme intermediate.</text>
</comment>
<feature type="binding site" evidence="2">
    <location>
        <position position="69"/>
    </location>
    <ligand>
        <name>Mg(2+)</name>
        <dbReference type="ChEBI" id="CHEBI:18420"/>
        <label>4</label>
    </ligand>
</feature>
<evidence type="ECO:0000313" key="5">
    <source>
        <dbReference type="EMBL" id="SNS65106.1"/>
    </source>
</evidence>
<feature type="binding site" evidence="2">
    <location>
        <position position="26"/>
    </location>
    <ligand>
        <name>Mg(2+)</name>
        <dbReference type="ChEBI" id="CHEBI:18420"/>
        <label>3</label>
    </ligand>
</feature>
<keyword evidence="2 5" id="KW-0418">Kinase</keyword>
<keyword evidence="2" id="KW-0808">Transferase</keyword>
<dbReference type="Gene3D" id="3.90.650.10">
    <property type="entry name" value="PurM-like C-terminal domain"/>
    <property type="match status" value="1"/>
</dbReference>
<comment type="function">
    <text evidence="2">Catalyzes the ATP-dependent phosphorylation of thiamine-monophosphate (TMP) to form thiamine-pyrophosphate (TPP), the active form of vitamin B1.</text>
</comment>
<feature type="binding site" evidence="2">
    <location>
        <position position="41"/>
    </location>
    <ligand>
        <name>Mg(2+)</name>
        <dbReference type="ChEBI" id="CHEBI:18420"/>
        <label>2</label>
    </ligand>
</feature>
<feature type="binding site" evidence="2">
    <location>
        <begin position="114"/>
        <end position="115"/>
    </location>
    <ligand>
        <name>ATP</name>
        <dbReference type="ChEBI" id="CHEBI:30616"/>
    </ligand>
</feature>
<keyword evidence="6" id="KW-1185">Reference proteome</keyword>
<dbReference type="Gene3D" id="3.30.1330.10">
    <property type="entry name" value="PurM-like, N-terminal domain"/>
    <property type="match status" value="1"/>
</dbReference>
<dbReference type="PIRSF" id="PIRSF005303">
    <property type="entry name" value="Thiam_monoph_kin"/>
    <property type="match status" value="1"/>
</dbReference>
<feature type="binding site" evidence="2">
    <location>
        <position position="48"/>
    </location>
    <ligand>
        <name>substrate</name>
    </ligand>
</feature>
<keyword evidence="2" id="KW-0479">Metal-binding</keyword>
<dbReference type="Pfam" id="PF00586">
    <property type="entry name" value="AIRS"/>
    <property type="match status" value="1"/>
</dbReference>
<feature type="domain" description="PurM-like C-terminal" evidence="4">
    <location>
        <begin position="147"/>
        <end position="298"/>
    </location>
</feature>
<dbReference type="InterPro" id="IPR036676">
    <property type="entry name" value="PurM-like_C_sf"/>
</dbReference>
<dbReference type="AlphaFoldDB" id="A0A239G6Z3"/>